<name>A0A1A9KA73_9PSED</name>
<reference evidence="6 7" key="1">
    <citation type="submission" date="2016-05" db="EMBL/GenBank/DDBJ databases">
        <title>Genome Sequence of Pseudomonas citronellolis Strain SJTE-3, an Estrogens and Persistent Organic Pollutants degradation strain.</title>
        <authorList>
            <person name="Liang R."/>
        </authorList>
    </citation>
    <scope>NUCLEOTIDE SEQUENCE [LARGE SCALE GENOMIC DNA]</scope>
    <source>
        <strain evidence="6 7">SJTE-3</strain>
    </source>
</reference>
<dbReference type="RefSeq" id="WP_064582287.1">
    <property type="nucleotide sequence ID" value="NZ_CP015878.1"/>
</dbReference>
<accession>A0A1A9KA73</accession>
<feature type="site" description="Important for autoinhibition of adenylyltransferase activity" evidence="3">
    <location>
        <position position="56"/>
    </location>
</feature>
<keyword evidence="2" id="KW-0547">Nucleotide-binding</keyword>
<dbReference type="Pfam" id="PF21247">
    <property type="entry name" value="Fic-like_C"/>
    <property type="match status" value="1"/>
</dbReference>
<gene>
    <name evidence="6" type="ORF">A9C11_07665</name>
</gene>
<dbReference type="GO" id="GO:0005524">
    <property type="term" value="F:ATP binding"/>
    <property type="evidence" value="ECO:0007669"/>
    <property type="project" value="UniProtKB-KW"/>
</dbReference>
<dbReference type="PROSITE" id="PS51459">
    <property type="entry name" value="FIDO"/>
    <property type="match status" value="1"/>
</dbReference>
<evidence type="ECO:0000313" key="6">
    <source>
        <dbReference type="EMBL" id="ANI13873.1"/>
    </source>
</evidence>
<dbReference type="InterPro" id="IPR049514">
    <property type="entry name" value="Fic-like_C"/>
</dbReference>
<evidence type="ECO:0000256" key="4">
    <source>
        <dbReference type="SAM" id="MobiDB-lite"/>
    </source>
</evidence>
<dbReference type="AlphaFoldDB" id="A0A1A9KA73"/>
<proteinExistence type="predicted"/>
<protein>
    <submittedName>
        <fullName evidence="6">Cell filamentation protein Fic</fullName>
    </submittedName>
</protein>
<feature type="binding site" evidence="2">
    <location>
        <begin position="220"/>
        <end position="221"/>
    </location>
    <ligand>
        <name>ATP</name>
        <dbReference type="ChEBI" id="CHEBI:30616"/>
    </ligand>
</feature>
<evidence type="ECO:0000259" key="5">
    <source>
        <dbReference type="PROSITE" id="PS51459"/>
    </source>
</evidence>
<dbReference type="InterPro" id="IPR003812">
    <property type="entry name" value="Fido"/>
</dbReference>
<keyword evidence="2" id="KW-0067">ATP-binding</keyword>
<dbReference type="PANTHER" id="PTHR13504">
    <property type="entry name" value="FIDO DOMAIN-CONTAINING PROTEIN DDB_G0283145"/>
    <property type="match status" value="1"/>
</dbReference>
<feature type="active site" evidence="1">
    <location>
        <position position="179"/>
    </location>
</feature>
<dbReference type="SUPFAM" id="SSF140931">
    <property type="entry name" value="Fic-like"/>
    <property type="match status" value="1"/>
</dbReference>
<feature type="binding site" evidence="2">
    <location>
        <begin position="183"/>
        <end position="190"/>
    </location>
    <ligand>
        <name>ATP</name>
        <dbReference type="ChEBI" id="CHEBI:30616"/>
    </ligand>
</feature>
<evidence type="ECO:0000256" key="2">
    <source>
        <dbReference type="PIRSR" id="PIRSR640198-2"/>
    </source>
</evidence>
<evidence type="ECO:0000256" key="1">
    <source>
        <dbReference type="PIRSR" id="PIRSR640198-1"/>
    </source>
</evidence>
<evidence type="ECO:0000313" key="7">
    <source>
        <dbReference type="Proteomes" id="UP000077748"/>
    </source>
</evidence>
<evidence type="ECO:0000256" key="3">
    <source>
        <dbReference type="PIRSR" id="PIRSR640198-3"/>
    </source>
</evidence>
<dbReference type="InterPro" id="IPR040198">
    <property type="entry name" value="Fido_containing"/>
</dbReference>
<sequence length="341" mass="38183">MKAYEPPLALSASLLRLVGEICERVGRLSVGGDSALTPQLRRGNRIRTIQASLAIENNTLSVEQVTAVLEGKRVLGLPREIQEVRNAFRAYEYLPSWHPTSQPDLLAAHASLMEGLIDDAGHFRQGGVGIYRGDQLLHMAPPANRVPTLVGQLLEWLGHTDWHPLLASCVFHYEFEFIHPFADGNGRMGRLWQTLILSRWNPLLAYLPVETVIHAQQEAYYAALAEADHVAQATPFVDYMLRALLAAMDEVAQTEQVSDQVTDQVNESVQQLLQAFNKGEALKSSEIMRRLGLSHRPTFRQNYLGPAMASGLLEMTQPDSPRSPQQCYRLTDPGWRRRVSD</sequence>
<feature type="compositionally biased region" description="Polar residues" evidence="4">
    <location>
        <begin position="317"/>
        <end position="328"/>
    </location>
</feature>
<dbReference type="PANTHER" id="PTHR13504:SF38">
    <property type="entry name" value="FIDO DOMAIN-CONTAINING PROTEIN"/>
    <property type="match status" value="1"/>
</dbReference>
<feature type="region of interest" description="Disordered" evidence="4">
    <location>
        <begin position="313"/>
        <end position="341"/>
    </location>
</feature>
<feature type="domain" description="Fido" evidence="5">
    <location>
        <begin position="100"/>
        <end position="242"/>
    </location>
</feature>
<dbReference type="Pfam" id="PF02661">
    <property type="entry name" value="Fic"/>
    <property type="match status" value="1"/>
</dbReference>
<dbReference type="EMBL" id="CP015878">
    <property type="protein sequence ID" value="ANI13873.1"/>
    <property type="molecule type" value="Genomic_DNA"/>
</dbReference>
<dbReference type="Gene3D" id="1.10.3290.10">
    <property type="entry name" value="Fido-like domain"/>
    <property type="match status" value="1"/>
</dbReference>
<dbReference type="InterPro" id="IPR036597">
    <property type="entry name" value="Fido-like_dom_sf"/>
</dbReference>
<organism evidence="6 7">
    <name type="scientific">Pseudomonas citronellolis</name>
    <dbReference type="NCBI Taxonomy" id="53408"/>
    <lineage>
        <taxon>Bacteria</taxon>
        <taxon>Pseudomonadati</taxon>
        <taxon>Pseudomonadota</taxon>
        <taxon>Gammaproteobacteria</taxon>
        <taxon>Pseudomonadales</taxon>
        <taxon>Pseudomonadaceae</taxon>
        <taxon>Pseudomonas</taxon>
    </lineage>
</organism>
<dbReference type="Proteomes" id="UP000077748">
    <property type="component" value="Chromosome"/>
</dbReference>